<dbReference type="PANTHER" id="PTHR45638">
    <property type="entry name" value="CYCLIC NUCLEOTIDE-GATED CATION CHANNEL SUBUNIT A"/>
    <property type="match status" value="1"/>
</dbReference>
<feature type="transmembrane region" description="Helical" evidence="10">
    <location>
        <begin position="186"/>
        <end position="205"/>
    </location>
</feature>
<evidence type="ECO:0000256" key="4">
    <source>
        <dbReference type="ARBA" id="ARBA00022989"/>
    </source>
</evidence>
<dbReference type="SUPFAM" id="SSF81324">
    <property type="entry name" value="Voltage-gated potassium channels"/>
    <property type="match status" value="1"/>
</dbReference>
<dbReference type="Gene3D" id="1.10.287.630">
    <property type="entry name" value="Helix hairpin bin"/>
    <property type="match status" value="1"/>
</dbReference>
<dbReference type="SUPFAM" id="SSF51206">
    <property type="entry name" value="cAMP-binding domain-like"/>
    <property type="match status" value="1"/>
</dbReference>
<evidence type="ECO:0000256" key="9">
    <source>
        <dbReference type="SAM" id="MobiDB-lite"/>
    </source>
</evidence>
<keyword evidence="5" id="KW-0406">Ion transport</keyword>
<feature type="transmembrane region" description="Helical" evidence="10">
    <location>
        <begin position="390"/>
        <end position="409"/>
    </location>
</feature>
<feature type="compositionally biased region" description="Low complexity" evidence="9">
    <location>
        <begin position="1309"/>
        <end position="1334"/>
    </location>
</feature>
<keyword evidence="4 10" id="KW-1133">Transmembrane helix</keyword>
<feature type="compositionally biased region" description="Polar residues" evidence="9">
    <location>
        <begin position="1056"/>
        <end position="1071"/>
    </location>
</feature>
<dbReference type="EMBL" id="GGYP01002432">
    <property type="protein sequence ID" value="MDE47203.1"/>
    <property type="molecule type" value="Transcribed_RNA"/>
</dbReference>
<feature type="compositionally biased region" description="Low complexity" evidence="9">
    <location>
        <begin position="1169"/>
        <end position="1181"/>
    </location>
</feature>
<protein>
    <submittedName>
        <fullName evidence="12">Cyclic nucleotide-gated cation channel alpha-3</fullName>
    </submittedName>
</protein>
<keyword evidence="6 10" id="KW-0472">Membrane</keyword>
<feature type="compositionally biased region" description="Low complexity" evidence="9">
    <location>
        <begin position="97"/>
        <end position="113"/>
    </location>
</feature>
<feature type="region of interest" description="Disordered" evidence="9">
    <location>
        <begin position="618"/>
        <end position="705"/>
    </location>
</feature>
<feature type="compositionally biased region" description="Low complexity" evidence="9">
    <location>
        <begin position="31"/>
        <end position="46"/>
    </location>
</feature>
<dbReference type="Gene3D" id="1.10.287.70">
    <property type="match status" value="1"/>
</dbReference>
<name>A0A6G1SB89_9ACAR</name>
<feature type="region of interest" description="Disordered" evidence="9">
    <location>
        <begin position="1126"/>
        <end position="1361"/>
    </location>
</feature>
<evidence type="ECO:0000256" key="8">
    <source>
        <dbReference type="ARBA" id="ARBA00023303"/>
    </source>
</evidence>
<keyword evidence="3 10" id="KW-0812">Transmembrane</keyword>
<dbReference type="InterPro" id="IPR000595">
    <property type="entry name" value="cNMP-bd_dom"/>
</dbReference>
<feature type="compositionally biased region" description="Polar residues" evidence="9">
    <location>
        <begin position="666"/>
        <end position="679"/>
    </location>
</feature>
<comment type="subcellular location">
    <subcellularLocation>
        <location evidence="1">Membrane</location>
        <topology evidence="1">Multi-pass membrane protein</topology>
    </subcellularLocation>
</comment>
<dbReference type="PANTHER" id="PTHR45638:SF4">
    <property type="entry name" value="CYCLIC NUCLEOTIDE-BINDING DOMAIN-CONTAINING PROTEIN"/>
    <property type="match status" value="1"/>
</dbReference>
<evidence type="ECO:0000256" key="2">
    <source>
        <dbReference type="ARBA" id="ARBA00022448"/>
    </source>
</evidence>
<feature type="region of interest" description="Disordered" evidence="9">
    <location>
        <begin position="1045"/>
        <end position="1110"/>
    </location>
</feature>
<dbReference type="Pfam" id="PF00520">
    <property type="entry name" value="Ion_trans"/>
    <property type="match status" value="1"/>
</dbReference>
<gene>
    <name evidence="12" type="primary">Cnga3</name>
    <name evidence="12" type="ORF">g.18575</name>
</gene>
<dbReference type="GO" id="GO:0005222">
    <property type="term" value="F:intracellularly cAMP-activated cation channel activity"/>
    <property type="evidence" value="ECO:0007669"/>
    <property type="project" value="TreeGrafter"/>
</dbReference>
<dbReference type="InterPro" id="IPR018490">
    <property type="entry name" value="cNMP-bd_dom_sf"/>
</dbReference>
<evidence type="ECO:0000259" key="11">
    <source>
        <dbReference type="PROSITE" id="PS50042"/>
    </source>
</evidence>
<feature type="compositionally biased region" description="Gly residues" evidence="9">
    <location>
        <begin position="621"/>
        <end position="633"/>
    </location>
</feature>
<dbReference type="InterPro" id="IPR050866">
    <property type="entry name" value="CNG_cation_channel"/>
</dbReference>
<feature type="compositionally biased region" description="Polar residues" evidence="9">
    <location>
        <begin position="114"/>
        <end position="127"/>
    </location>
</feature>
<evidence type="ECO:0000313" key="12">
    <source>
        <dbReference type="EMBL" id="MDE47203.1"/>
    </source>
</evidence>
<keyword evidence="7" id="KW-1071">Ligand-gated ion channel</keyword>
<feature type="compositionally biased region" description="Polar residues" evidence="9">
    <location>
        <begin position="1335"/>
        <end position="1344"/>
    </location>
</feature>
<dbReference type="GO" id="GO:0017071">
    <property type="term" value="C:intracellular cyclic nucleotide activated cation channel complex"/>
    <property type="evidence" value="ECO:0007669"/>
    <property type="project" value="TreeGrafter"/>
</dbReference>
<evidence type="ECO:0000256" key="5">
    <source>
        <dbReference type="ARBA" id="ARBA00023065"/>
    </source>
</evidence>
<feature type="domain" description="Cyclic nucleotide-binding" evidence="11">
    <location>
        <begin position="494"/>
        <end position="598"/>
    </location>
</feature>
<dbReference type="PROSITE" id="PS50042">
    <property type="entry name" value="CNMP_BINDING_3"/>
    <property type="match status" value="1"/>
</dbReference>
<dbReference type="InterPro" id="IPR014710">
    <property type="entry name" value="RmlC-like_jellyroll"/>
</dbReference>
<evidence type="ECO:0000256" key="10">
    <source>
        <dbReference type="SAM" id="Phobius"/>
    </source>
</evidence>
<dbReference type="FunFam" id="1.10.287.630:FF:000001">
    <property type="entry name" value="Cyclic nucleotide-gated channel alpha 3"/>
    <property type="match status" value="1"/>
</dbReference>
<keyword evidence="8" id="KW-0407">Ion channel</keyword>
<feature type="transmembrane region" description="Helical" evidence="10">
    <location>
        <begin position="265"/>
        <end position="283"/>
    </location>
</feature>
<feature type="compositionally biased region" description="Acidic residues" evidence="9">
    <location>
        <begin position="1097"/>
        <end position="1109"/>
    </location>
</feature>
<dbReference type="GO" id="GO:0030553">
    <property type="term" value="F:cGMP binding"/>
    <property type="evidence" value="ECO:0007669"/>
    <property type="project" value="TreeGrafter"/>
</dbReference>
<feature type="compositionally biased region" description="Basic residues" evidence="9">
    <location>
        <begin position="1142"/>
        <end position="1151"/>
    </location>
</feature>
<organism evidence="12">
    <name type="scientific">Aceria tosichella</name>
    <name type="common">wheat curl mite</name>
    <dbReference type="NCBI Taxonomy" id="561515"/>
    <lineage>
        <taxon>Eukaryota</taxon>
        <taxon>Metazoa</taxon>
        <taxon>Ecdysozoa</taxon>
        <taxon>Arthropoda</taxon>
        <taxon>Chelicerata</taxon>
        <taxon>Arachnida</taxon>
        <taxon>Acari</taxon>
        <taxon>Acariformes</taxon>
        <taxon>Trombidiformes</taxon>
        <taxon>Prostigmata</taxon>
        <taxon>Eupodina</taxon>
        <taxon>Eriophyoidea</taxon>
        <taxon>Eriophyidae</taxon>
        <taxon>Eriophyinae</taxon>
        <taxon>Aceriini</taxon>
        <taxon>Aceria</taxon>
    </lineage>
</organism>
<dbReference type="Gene3D" id="2.60.120.10">
    <property type="entry name" value="Jelly Rolls"/>
    <property type="match status" value="1"/>
</dbReference>
<feature type="compositionally biased region" description="Low complexity" evidence="9">
    <location>
        <begin position="1267"/>
        <end position="1280"/>
    </location>
</feature>
<evidence type="ECO:0000256" key="7">
    <source>
        <dbReference type="ARBA" id="ARBA00023286"/>
    </source>
</evidence>
<feature type="region of interest" description="Disordered" evidence="9">
    <location>
        <begin position="1"/>
        <end position="46"/>
    </location>
</feature>
<keyword evidence="2" id="KW-0813">Transport</keyword>
<reference evidence="12" key="1">
    <citation type="submission" date="2018-10" db="EMBL/GenBank/DDBJ databases">
        <title>Transcriptome assembly of Aceria tosichella (Wheat curl mite) Type 2.</title>
        <authorList>
            <person name="Scully E.D."/>
            <person name="Geib S.M."/>
            <person name="Palmer N.A."/>
            <person name="Gupta A.K."/>
            <person name="Sarath G."/>
            <person name="Tatineni S."/>
        </authorList>
    </citation>
    <scope>NUCLEOTIDE SEQUENCE</scope>
    <source>
        <strain evidence="12">LincolnNE</strain>
    </source>
</reference>
<dbReference type="Pfam" id="PF00027">
    <property type="entry name" value="cNMP_binding"/>
    <property type="match status" value="1"/>
</dbReference>
<evidence type="ECO:0000256" key="3">
    <source>
        <dbReference type="ARBA" id="ARBA00022692"/>
    </source>
</evidence>
<evidence type="ECO:0000256" key="1">
    <source>
        <dbReference type="ARBA" id="ARBA00004141"/>
    </source>
</evidence>
<dbReference type="PROSITE" id="PS00889">
    <property type="entry name" value="CNMP_BINDING_2"/>
    <property type="match status" value="1"/>
</dbReference>
<dbReference type="GO" id="GO:0005886">
    <property type="term" value="C:plasma membrane"/>
    <property type="evidence" value="ECO:0007669"/>
    <property type="project" value="TreeGrafter"/>
</dbReference>
<dbReference type="InterPro" id="IPR005821">
    <property type="entry name" value="Ion_trans_dom"/>
</dbReference>
<dbReference type="GO" id="GO:0044877">
    <property type="term" value="F:protein-containing complex binding"/>
    <property type="evidence" value="ECO:0007669"/>
    <property type="project" value="TreeGrafter"/>
</dbReference>
<dbReference type="GO" id="GO:0005223">
    <property type="term" value="F:intracellularly cGMP-activated cation channel activity"/>
    <property type="evidence" value="ECO:0007669"/>
    <property type="project" value="TreeGrafter"/>
</dbReference>
<dbReference type="FunFam" id="2.60.120.10:FF:000020">
    <property type="entry name" value="Cyclic nucleotide-gated channel beta 3"/>
    <property type="match status" value="1"/>
</dbReference>
<dbReference type="SMART" id="SM00100">
    <property type="entry name" value="cNMP"/>
    <property type="match status" value="1"/>
</dbReference>
<feature type="compositionally biased region" description="Low complexity" evidence="9">
    <location>
        <begin position="684"/>
        <end position="697"/>
    </location>
</feature>
<feature type="compositionally biased region" description="Basic and acidic residues" evidence="9">
    <location>
        <begin position="1081"/>
        <end position="1092"/>
    </location>
</feature>
<proteinExistence type="predicted"/>
<dbReference type="InterPro" id="IPR018488">
    <property type="entry name" value="cNMP-bd_CS"/>
</dbReference>
<accession>A0A6G1SB89</accession>
<feature type="region of interest" description="Disordered" evidence="9">
    <location>
        <begin position="87"/>
        <end position="156"/>
    </location>
</feature>
<sequence length="1361" mass="146827">MSQEKRTSPAIRALSSPPTTRNHFDQHHHQASNNQSLSGQQQQQVVTAVPLAQRTLSDDAYKPDDLEAGLLARHNSALGGKLAAAATTTTKADRKTSNSSSSATAGSRLSSSSKQAAINSNNHKNSCTTTTTTAQCAQPEPTASPPPQESSGGGGLLDQFQVRPGKLVGRRQPRTAFINPSGTVCYWWSAVVSLAFLYNFWAASYRFAFREIDSSTVIVWMSSDLVAEMIYWADILMNRRTGYLEDGVLQRDPKKIRAHYHDSNLLYLDFFCVLPFDILYLSFGYQSIFRCNRLVKIYKFWSFVDRTERHTNYPNVFRTVTLVHNILVIFHWNACIFHTISTYKIIDIEGLYKIDENHCKDTSCQYLHAFYWSTLAIIGDLPRPKTKGEYIYVIVELIFGLILFAWVLGHVANIVTNVSAARKEFQARLDAVKTFMRTRRVSDELQTKVIRWFDYLWSSQKSTDEERSVACLPDRLKAEIAIHVNLDTLKRVDIFRATEVGFLRDLVLRLKPVLFSPGDYVCRKDEAGHEMYIVSRGILEVVTNDGQTVVATFTAGSYFGEIAVLNVGSAGNKRTASVRSVGYSDLFCLSKQDLWDVLKDYPQAEARIRSVAEERLSALSGGSGRGGGTGPAVGGQEPAVSLRRSRTDGLGAAAAGRTGSQRKDNNSNTGDAIATSTSLVRPAQNNRRSSQRSNRSRVQPTGGSAYWHETKHLECLSGGGGGLFPPSEPPVSRLRPYGSSSSYRSSTITGAAAADGGSQFLGRKCLNSRTMEPICNAGAPESPRSSQAGAPMMMFGSGAGASCFPVQSEPQTQVHHCHHRHPCHHAGCGLYSSLYPPEGDIDCCGSIGKGCGAAWARGAAGSELNLPPPASPRQMTTAGCETAAARRQQQHLLSVQQPASAAAGAHLGQSRSFECSPLGLGLNEQGPGGFEFRRGANRSRSGALLASRATPPNAPHAVVSDDNQTLVIEQATSLDGDSSTQSGDTTGAAQLDGVITPAAAAATMTGRPRPGCHRSLLQSRQHQHRAHLCMRQVQQLQQQLSTAAAGCRGQLRERSSSMNTRPANESSSRPSGGTHTTTTNYDHDDHDDHDDYFGCDVDGDVDEDEEYDERDGAGLGYKWTLATDDKRRQRRAAGSVETGARRQQRHRRECRHHFGETGQAAEAEEHSKLQQQQQPLLSSPPTTRLASGGGRQAMPPPYGPSASPAPATNNQQLPAGVGPASSNHDKESAVSVGQPDLAAQGPSAHLNSRADCAGGQLVVELEPDNPTTTTTNGLTATTTTEAPSNQQDQRGGSGESAARRRDSSNGQPTASVSTRWSSSRDSSGSTGGAAAVVAPTNSTSTPTSFRLEMGPETDTGPPSNS</sequence>
<dbReference type="CDD" id="cd00038">
    <property type="entry name" value="CAP_ED"/>
    <property type="match status" value="1"/>
</dbReference>
<evidence type="ECO:0000256" key="6">
    <source>
        <dbReference type="ARBA" id="ARBA00023136"/>
    </source>
</evidence>